<organism evidence="1">
    <name type="scientific">Fusarium oxysporum f. sp. melonis 26406</name>
    <dbReference type="NCBI Taxonomy" id="1089452"/>
    <lineage>
        <taxon>Eukaryota</taxon>
        <taxon>Fungi</taxon>
        <taxon>Dikarya</taxon>
        <taxon>Ascomycota</taxon>
        <taxon>Pezizomycotina</taxon>
        <taxon>Sordariomycetes</taxon>
        <taxon>Hypocreomycetidae</taxon>
        <taxon>Hypocreales</taxon>
        <taxon>Nectriaceae</taxon>
        <taxon>Fusarium</taxon>
        <taxon>Fusarium oxysporum species complex</taxon>
    </lineage>
</organism>
<name>W9ZGI9_FUSOX</name>
<reference evidence="1" key="1">
    <citation type="submission" date="2012-04" db="EMBL/GenBank/DDBJ databases">
        <title>The Genome Sequence of Fusarium oxysporum melonis.</title>
        <authorList>
            <consortium name="The Broad Institute Genome Sequencing Platform"/>
            <person name="Ma L.-J."/>
            <person name="Gale L.R."/>
            <person name="Schwartz D.C."/>
            <person name="Zhou S."/>
            <person name="Corby-Kistler H."/>
            <person name="Young S.K."/>
            <person name="Zeng Q."/>
            <person name="Gargeya S."/>
            <person name="Fitzgerald M."/>
            <person name="Haas B."/>
            <person name="Abouelleil A."/>
            <person name="Alvarado L."/>
            <person name="Arachchi H.M."/>
            <person name="Berlin A."/>
            <person name="Brown A."/>
            <person name="Chapman S.B."/>
            <person name="Chen Z."/>
            <person name="Dunbar C."/>
            <person name="Freedman E."/>
            <person name="Gearin G."/>
            <person name="Goldberg J."/>
            <person name="Griggs A."/>
            <person name="Gujja S."/>
            <person name="Heiman D."/>
            <person name="Howarth C."/>
            <person name="Larson L."/>
            <person name="Lui A."/>
            <person name="MacDonald P.J.P."/>
            <person name="Montmayeur A."/>
            <person name="Murphy C."/>
            <person name="Neiman D."/>
            <person name="Pearson M."/>
            <person name="Priest M."/>
            <person name="Roberts A."/>
            <person name="Saif S."/>
            <person name="Shea T."/>
            <person name="Shenoy N."/>
            <person name="Sisk P."/>
            <person name="Stolte C."/>
            <person name="Sykes S."/>
            <person name="Wortman J."/>
            <person name="Nusbaum C."/>
            <person name="Birren B."/>
        </authorList>
    </citation>
    <scope>NUCLEOTIDE SEQUENCE</scope>
    <source>
        <strain evidence="1">26406</strain>
    </source>
</reference>
<dbReference type="HOGENOM" id="CLU_2306284_0_0_1"/>
<proteinExistence type="predicted"/>
<dbReference type="VEuPathDB" id="FungiDB:FOMG_15903"/>
<sequence length="100" mass="11582">MRHLSQCCQGYRFDPSSTVRAYISCQLHCRLVLCRARHMPYLCPSLFITQTPATETTPSPLIEVWTDDIIYIVYIKITFRCFLSSSRLVDTTLLLSYTIP</sequence>
<gene>
    <name evidence="1" type="ORF">FOMG_15903</name>
</gene>
<accession>W9ZGI9</accession>
<dbReference type="Proteomes" id="UP000030703">
    <property type="component" value="Unassembled WGS sequence"/>
</dbReference>
<dbReference type="EMBL" id="JH659348">
    <property type="protein sequence ID" value="EXK27672.1"/>
    <property type="molecule type" value="Genomic_DNA"/>
</dbReference>
<protein>
    <submittedName>
        <fullName evidence="1">Uncharacterized protein</fullName>
    </submittedName>
</protein>
<evidence type="ECO:0000313" key="1">
    <source>
        <dbReference type="EMBL" id="EXK27672.1"/>
    </source>
</evidence>
<reference evidence="1" key="2">
    <citation type="submission" date="2012-05" db="EMBL/GenBank/DDBJ databases">
        <title>Annotation of the Genome Sequence of Fusarium oxysporum f. sp. melonis 26406.</title>
        <authorList>
            <consortium name="The Broad Institute Genomics Platform"/>
            <person name="Ma L.-J."/>
            <person name="Corby-Kistler H."/>
            <person name="Broz K."/>
            <person name="Gale L.R."/>
            <person name="Jonkers W."/>
            <person name="O'Donnell K."/>
            <person name="Ploetz R."/>
            <person name="Steinberg C."/>
            <person name="Schwartz D.C."/>
            <person name="VanEtten H."/>
            <person name="Zhou S."/>
            <person name="Young S.K."/>
            <person name="Zeng Q."/>
            <person name="Gargeya S."/>
            <person name="Fitzgerald M."/>
            <person name="Abouelleil A."/>
            <person name="Alvarado L."/>
            <person name="Chapman S.B."/>
            <person name="Gainer-Dewar J."/>
            <person name="Goldberg J."/>
            <person name="Griggs A."/>
            <person name="Gujja S."/>
            <person name="Hansen M."/>
            <person name="Howarth C."/>
            <person name="Imamovic A."/>
            <person name="Ireland A."/>
            <person name="Larimer J."/>
            <person name="McCowan C."/>
            <person name="Murphy C."/>
            <person name="Pearson M."/>
            <person name="Poon T.W."/>
            <person name="Priest M."/>
            <person name="Roberts A."/>
            <person name="Saif S."/>
            <person name="Shea T."/>
            <person name="Sykes S."/>
            <person name="Wortman J."/>
            <person name="Nusbaum C."/>
            <person name="Birren B."/>
        </authorList>
    </citation>
    <scope>NUCLEOTIDE SEQUENCE</scope>
    <source>
        <strain evidence="1">26406</strain>
    </source>
</reference>
<dbReference type="AlphaFoldDB" id="W9ZGI9"/>